<dbReference type="InterPro" id="IPR016162">
    <property type="entry name" value="Ald_DH_N"/>
</dbReference>
<dbReference type="Proteomes" id="UP000838763">
    <property type="component" value="Unassembled WGS sequence"/>
</dbReference>
<dbReference type="EMBL" id="CALLCH030000019">
    <property type="protein sequence ID" value="CAI4219263.1"/>
    <property type="molecule type" value="Genomic_DNA"/>
</dbReference>
<dbReference type="InterPro" id="IPR050740">
    <property type="entry name" value="Aldehyde_DH_Superfamily"/>
</dbReference>
<evidence type="ECO:0000256" key="2">
    <source>
        <dbReference type="PROSITE-ProRule" id="PRU10007"/>
    </source>
</evidence>
<keyword evidence="6" id="KW-1185">Reference proteome</keyword>
<dbReference type="PANTHER" id="PTHR43353">
    <property type="entry name" value="SUCCINATE-SEMIALDEHYDE DEHYDROGENASE, MITOCHONDRIAL"/>
    <property type="match status" value="1"/>
</dbReference>
<gene>
    <name evidence="5" type="ORF">PPNO1_LOCUS8831</name>
</gene>
<keyword evidence="1 3" id="KW-0560">Oxidoreductase</keyword>
<feature type="active site" evidence="2">
    <location>
        <position position="244"/>
    </location>
</feature>
<dbReference type="PROSITE" id="PS00687">
    <property type="entry name" value="ALDEHYDE_DEHYDR_GLU"/>
    <property type="match status" value="1"/>
</dbReference>
<dbReference type="Gene3D" id="3.40.605.10">
    <property type="entry name" value="Aldehyde Dehydrogenase, Chain A, domain 1"/>
    <property type="match status" value="2"/>
</dbReference>
<dbReference type="Gene3D" id="3.40.309.10">
    <property type="entry name" value="Aldehyde Dehydrogenase, Chain A, domain 2"/>
    <property type="match status" value="1"/>
</dbReference>
<evidence type="ECO:0000259" key="4">
    <source>
        <dbReference type="Pfam" id="PF00171"/>
    </source>
</evidence>
<dbReference type="OrthoDB" id="310895at2759"/>
<dbReference type="GO" id="GO:0009450">
    <property type="term" value="P:gamma-aminobutyric acid catabolic process"/>
    <property type="evidence" value="ECO:0007669"/>
    <property type="project" value="TreeGrafter"/>
</dbReference>
<proteinExistence type="inferred from homology"/>
<accession>A0A9P1HC10</accession>
<organism evidence="5 6">
    <name type="scientific">Parascedosporium putredinis</name>
    <dbReference type="NCBI Taxonomy" id="1442378"/>
    <lineage>
        <taxon>Eukaryota</taxon>
        <taxon>Fungi</taxon>
        <taxon>Dikarya</taxon>
        <taxon>Ascomycota</taxon>
        <taxon>Pezizomycotina</taxon>
        <taxon>Sordariomycetes</taxon>
        <taxon>Hypocreomycetidae</taxon>
        <taxon>Microascales</taxon>
        <taxon>Microascaceae</taxon>
        <taxon>Parascedosporium</taxon>
    </lineage>
</organism>
<dbReference type="GO" id="GO:0004777">
    <property type="term" value="F:succinate-semialdehyde dehydrogenase (NAD+) activity"/>
    <property type="evidence" value="ECO:0007669"/>
    <property type="project" value="TreeGrafter"/>
</dbReference>
<evidence type="ECO:0000256" key="3">
    <source>
        <dbReference type="RuleBase" id="RU003345"/>
    </source>
</evidence>
<dbReference type="InterPro" id="IPR029510">
    <property type="entry name" value="Ald_DH_CS_GLU"/>
</dbReference>
<evidence type="ECO:0000313" key="5">
    <source>
        <dbReference type="EMBL" id="CAI4219263.1"/>
    </source>
</evidence>
<name>A0A9P1HC10_9PEZI</name>
<protein>
    <recommendedName>
        <fullName evidence="4">Aldehyde dehydrogenase domain-containing protein</fullName>
    </recommendedName>
</protein>
<dbReference type="SUPFAM" id="SSF53720">
    <property type="entry name" value="ALDH-like"/>
    <property type="match status" value="1"/>
</dbReference>
<reference evidence="5" key="1">
    <citation type="submission" date="2022-11" db="EMBL/GenBank/DDBJ databases">
        <authorList>
            <person name="Scott C."/>
            <person name="Bruce N."/>
        </authorList>
    </citation>
    <scope>NUCLEOTIDE SEQUENCE</scope>
</reference>
<sequence>MASYTVPFFLNGKEQTTEQTFEVRAPATGDVLHACASASAQDVTAAVDSAAEAFKTWKKMTSSRRRDIFLKTAEIMERRKDELAKTMIEETGATPDWAGFNLTVSIDLLRDVAGRISSIEGTFPSTVDENLGALILKEPFGVVLAIAPCYSRRRLPLGRRQHRHPQGLRALPKTHWGVASCFHEAGLPAGVFNTLMHEPANAASVTAQLIEHPEIRKINFTGSTAVGRIIAKLSGQHLKPVLLELGGKAPAIVWEDADLDQAAHACVLGAFFHAGQICMSTERIIVHKNIVAEFEKKLIAATETIFPSSGNAPILITDVGVGKNKTLVEDALSKGASLLVGSLDSAGTPVKTSMRPIIIKGVTPAMDIYQTESFGPTVSLIEVDNEEDAIRIANDTEYGLTSSVFTENLRLGLRFAREIETGAVHINGMTVHDEPTLPHGGTKASGFGRFNASTGLNEWLKTKNVTFKY</sequence>
<evidence type="ECO:0000313" key="6">
    <source>
        <dbReference type="Proteomes" id="UP000838763"/>
    </source>
</evidence>
<feature type="domain" description="Aldehyde dehydrogenase" evidence="4">
    <location>
        <begin position="17"/>
        <end position="148"/>
    </location>
</feature>
<evidence type="ECO:0000256" key="1">
    <source>
        <dbReference type="ARBA" id="ARBA00023002"/>
    </source>
</evidence>
<comment type="caution">
    <text evidence="5">The sequence shown here is derived from an EMBL/GenBank/DDBJ whole genome shotgun (WGS) entry which is preliminary data.</text>
</comment>
<dbReference type="InterPro" id="IPR015590">
    <property type="entry name" value="Aldehyde_DH_dom"/>
</dbReference>
<dbReference type="Pfam" id="PF00171">
    <property type="entry name" value="Aldedh"/>
    <property type="match status" value="2"/>
</dbReference>
<dbReference type="PANTHER" id="PTHR43353:SF6">
    <property type="entry name" value="CYTOPLASMIC ALDEHYDE DEHYDROGENASE (EUROFUNG)"/>
    <property type="match status" value="1"/>
</dbReference>
<feature type="domain" description="Aldehyde dehydrogenase" evidence="4">
    <location>
        <begin position="172"/>
        <end position="465"/>
    </location>
</feature>
<dbReference type="AlphaFoldDB" id="A0A9P1HC10"/>
<comment type="similarity">
    <text evidence="3">Belongs to the aldehyde dehydrogenase family.</text>
</comment>
<dbReference type="FunFam" id="3.40.309.10:FF:000010">
    <property type="entry name" value="Gamma-aminobutyraldehyde dehydrogenase"/>
    <property type="match status" value="1"/>
</dbReference>
<dbReference type="InterPro" id="IPR016163">
    <property type="entry name" value="Ald_DH_C"/>
</dbReference>
<dbReference type="InterPro" id="IPR016161">
    <property type="entry name" value="Ald_DH/histidinol_DH"/>
</dbReference>
<dbReference type="CDD" id="cd07105">
    <property type="entry name" value="ALDH_SaliADH"/>
    <property type="match status" value="1"/>
</dbReference>